<evidence type="ECO:0000256" key="11">
    <source>
        <dbReference type="SAM" id="Phobius"/>
    </source>
</evidence>
<keyword evidence="11" id="KW-1133">Transmembrane helix</keyword>
<dbReference type="Gene3D" id="1.20.5.170">
    <property type="match status" value="1"/>
</dbReference>
<dbReference type="Pfam" id="PF05658">
    <property type="entry name" value="YadA_head"/>
    <property type="match status" value="13"/>
</dbReference>
<evidence type="ECO:0000256" key="1">
    <source>
        <dbReference type="ARBA" id="ARBA00004241"/>
    </source>
</evidence>
<keyword evidence="9 11" id="KW-0472">Membrane</keyword>
<organism evidence="16 17">
    <name type="scientific">Paraburkholderia phytofirmans OLGA172</name>
    <dbReference type="NCBI Taxonomy" id="1417228"/>
    <lineage>
        <taxon>Bacteria</taxon>
        <taxon>Pseudomonadati</taxon>
        <taxon>Pseudomonadota</taxon>
        <taxon>Betaproteobacteria</taxon>
        <taxon>Burkholderiales</taxon>
        <taxon>Burkholderiaceae</taxon>
        <taxon>Paraburkholderia</taxon>
    </lineage>
</organism>
<dbReference type="InterPro" id="IPR008640">
    <property type="entry name" value="Adhesin_Head_dom"/>
</dbReference>
<feature type="domain" description="Trimeric autotransporter adhesin YadA-like head" evidence="13">
    <location>
        <begin position="765"/>
        <end position="791"/>
    </location>
</feature>
<evidence type="ECO:0000259" key="12">
    <source>
        <dbReference type="Pfam" id="PF03895"/>
    </source>
</evidence>
<dbReference type="SUPFAM" id="SSF101967">
    <property type="entry name" value="Adhesin YadA, collagen-binding domain"/>
    <property type="match status" value="6"/>
</dbReference>
<evidence type="ECO:0000259" key="14">
    <source>
        <dbReference type="Pfam" id="PF05662"/>
    </source>
</evidence>
<feature type="domain" description="ESPR" evidence="15">
    <location>
        <begin position="1"/>
        <end position="48"/>
    </location>
</feature>
<dbReference type="InterPro" id="IPR008635">
    <property type="entry name" value="Coiled_stalk_dom"/>
</dbReference>
<feature type="domain" description="Trimeric autotransporter adhesin YadA-like head" evidence="13">
    <location>
        <begin position="395"/>
        <end position="420"/>
    </location>
</feature>
<dbReference type="InterPro" id="IPR005594">
    <property type="entry name" value="YadA_C"/>
</dbReference>
<keyword evidence="4" id="KW-0813">Transport</keyword>
<feature type="domain" description="Trimeric autotransporter adhesin YadA-like stalk" evidence="14">
    <location>
        <begin position="809"/>
        <end position="846"/>
    </location>
</feature>
<feature type="domain" description="Trimeric autotransporter adhesin YadA-like stalk" evidence="14">
    <location>
        <begin position="452"/>
        <end position="492"/>
    </location>
</feature>
<dbReference type="Pfam" id="PF03895">
    <property type="entry name" value="YadA_anchor"/>
    <property type="match status" value="1"/>
</dbReference>
<feature type="domain" description="Trimeric autotransporter adhesin YadA-like head" evidence="13">
    <location>
        <begin position="122"/>
        <end position="148"/>
    </location>
</feature>
<dbReference type="Gene3D" id="6.10.250.2040">
    <property type="match status" value="2"/>
</dbReference>
<evidence type="ECO:0000256" key="4">
    <source>
        <dbReference type="ARBA" id="ARBA00022448"/>
    </source>
</evidence>
<gene>
    <name evidence="16" type="ORF">AYM40_13535</name>
</gene>
<dbReference type="Gene3D" id="2.150.10.10">
    <property type="entry name" value="Serralysin-like metalloprotease, C-terminal"/>
    <property type="match status" value="3"/>
</dbReference>
<dbReference type="Gene3D" id="2.60.40.4050">
    <property type="match status" value="3"/>
</dbReference>
<dbReference type="InterPro" id="IPR024973">
    <property type="entry name" value="ESPR"/>
</dbReference>
<dbReference type="Pfam" id="PF05662">
    <property type="entry name" value="YadA_stalk"/>
    <property type="match status" value="6"/>
</dbReference>
<reference evidence="16 17" key="1">
    <citation type="journal article" date="2016" name="Gene">
        <title>PacBio SMRT assembly of a complex multi-replicon genome reveals chlorocatechol degradative operon in a region of genome plasticity.</title>
        <authorList>
            <person name="Ricker N."/>
            <person name="Shen S.Y."/>
            <person name="Goordial J."/>
            <person name="Jin S."/>
            <person name="Fulthorpe R.R."/>
        </authorList>
    </citation>
    <scope>NUCLEOTIDE SEQUENCE [LARGE SCALE GENOMIC DNA]</scope>
    <source>
        <strain evidence="16 17">OLGA172</strain>
    </source>
</reference>
<name>A0A160FL76_9BURK</name>
<evidence type="ECO:0000259" key="13">
    <source>
        <dbReference type="Pfam" id="PF05658"/>
    </source>
</evidence>
<keyword evidence="5" id="KW-1134">Transmembrane beta strand</keyword>
<feature type="domain" description="Trimeric autotransporter adhesin YadA-like head" evidence="13">
    <location>
        <begin position="737"/>
        <end position="763"/>
    </location>
</feature>
<evidence type="ECO:0000313" key="17">
    <source>
        <dbReference type="Proteomes" id="UP000076852"/>
    </source>
</evidence>
<dbReference type="OrthoDB" id="1632057at2"/>
<accession>A0A160FL76</accession>
<evidence type="ECO:0000256" key="3">
    <source>
        <dbReference type="ARBA" id="ARBA00005848"/>
    </source>
</evidence>
<dbReference type="SUPFAM" id="SSF54523">
    <property type="entry name" value="Pili subunits"/>
    <property type="match status" value="1"/>
</dbReference>
<feature type="domain" description="Trimeric autotransporter adhesin YadA-like head" evidence="13">
    <location>
        <begin position="82"/>
        <end position="106"/>
    </location>
</feature>
<feature type="domain" description="Trimeric autotransporter adhesin YadA-like head" evidence="13">
    <location>
        <begin position="366"/>
        <end position="392"/>
    </location>
</feature>
<keyword evidence="8" id="KW-0653">Protein transport</keyword>
<feature type="domain" description="Trimeric autotransporter adhesin YadA-like head" evidence="13">
    <location>
        <begin position="595"/>
        <end position="618"/>
    </location>
</feature>
<dbReference type="CDD" id="cd12820">
    <property type="entry name" value="LbR_YadA-like"/>
    <property type="match status" value="2"/>
</dbReference>
<dbReference type="AlphaFoldDB" id="A0A160FL76"/>
<dbReference type="GO" id="GO:0015031">
    <property type="term" value="P:protein transport"/>
    <property type="evidence" value="ECO:0007669"/>
    <property type="project" value="UniProtKB-KW"/>
</dbReference>
<dbReference type="Gene3D" id="3.30.1300.30">
    <property type="entry name" value="GSPII I/J protein-like"/>
    <property type="match status" value="1"/>
</dbReference>
<dbReference type="GO" id="GO:0009986">
    <property type="term" value="C:cell surface"/>
    <property type="evidence" value="ECO:0007669"/>
    <property type="project" value="UniProtKB-SubCell"/>
</dbReference>
<dbReference type="GO" id="GO:0009279">
    <property type="term" value="C:cell outer membrane"/>
    <property type="evidence" value="ECO:0007669"/>
    <property type="project" value="UniProtKB-SubCell"/>
</dbReference>
<feature type="domain" description="Trimeric autotransporter adhesin YadA-like stalk" evidence="14">
    <location>
        <begin position="281"/>
        <end position="312"/>
    </location>
</feature>
<dbReference type="Pfam" id="PF13018">
    <property type="entry name" value="ESPR"/>
    <property type="match status" value="1"/>
</dbReference>
<protein>
    <recommendedName>
        <fullName evidence="18">Adhesin</fullName>
    </recommendedName>
</protein>
<feature type="domain" description="Trimeric autotransporter adhesin YadA-like stalk" evidence="14">
    <location>
        <begin position="217"/>
        <end position="251"/>
    </location>
</feature>
<comment type="subcellular location">
    <subcellularLocation>
        <location evidence="2">Cell outer membrane</location>
    </subcellularLocation>
    <subcellularLocation>
        <location evidence="1">Cell surface</location>
    </subcellularLocation>
</comment>
<dbReference type="STRING" id="1804984.AYM40_13535"/>
<evidence type="ECO:0000256" key="8">
    <source>
        <dbReference type="ARBA" id="ARBA00022927"/>
    </source>
</evidence>
<keyword evidence="17" id="KW-1185">Reference proteome</keyword>
<evidence type="ECO:0008006" key="18">
    <source>
        <dbReference type="Google" id="ProtNLM"/>
    </source>
</evidence>
<dbReference type="Gene3D" id="1.20.5.2280">
    <property type="match status" value="1"/>
</dbReference>
<dbReference type="Proteomes" id="UP000076852">
    <property type="component" value="Chromosome 1"/>
</dbReference>
<dbReference type="RefSeq" id="WP_063496662.1">
    <property type="nucleotide sequence ID" value="NZ_CP014578.1"/>
</dbReference>
<feature type="domain" description="Trimeric autotransporter adhesin YadA-like stalk" evidence="14">
    <location>
        <begin position="624"/>
        <end position="657"/>
    </location>
</feature>
<proteinExistence type="inferred from homology"/>
<feature type="domain" description="Trimeric autotransporter adhesin YadA-like head" evidence="13">
    <location>
        <begin position="528"/>
        <end position="554"/>
    </location>
</feature>
<evidence type="ECO:0000256" key="7">
    <source>
        <dbReference type="ARBA" id="ARBA00022729"/>
    </source>
</evidence>
<sequence>MNKIYKSVWCEATGTWVATSETTRSKTKRGTSRKLAMAQVVLAGAALVGSVSAAYADPASANHYFSVSGLADGSDDALAVDGMNSIAAGPTATAAALDSIAIGNSARALNSETIALGTNTAATGASSVAVGFQSKAAAANSVAFGENAFVTKTATDSVAIGSAATATAVNSVALGAKSTTTADLTASGEKFGAADSDIAGLTAHGEVSVGSASNERRLTNVAAGAADTDAVNVSQLKAVDNKIATATANSVQYDTTPADKSSVTLAGPASTDGGVTGGTTITNVHQGTVSATSTDAVNGAQLYSIAGDTSSNYIQENGSGVKYVRTNDSTLTPGDAHATASGASAVGYNAQANGVNSVAIGYQGIASAAGAVAVGAGSWAQSENSVAMGADSQAIGSQAGAFGTNAYAFGAGSVALGANAAANSDNSVALGQDSVADRTNAVSVGSSAMQRQITNVADGTAGTDAVNVRQLQAAITAATAGEMRYFQANGANDGTDDAAATGLRAVAMGPAASASGTNAFAGGNAAYASGDNSVAIGNQAEANGDGSVAIGAKAVAGHDPLSTGGENIAGATAIGASAQALATNATALGNMAAVTADNAVALGQGSIADRANTVSVGSVNSERQITNVAAGTADTDAVNVAQLKEASAQTAAKLDGAVMYDTNADGSVNKNSVTLGGDAASGGTVIHNVGEGVDSTDAVNLGQLNAAISSAVQNITVNPNVPFFSADGNTDTEAAQASGTHSVAMGANANATGTNAIAMGANSIASGNNATALGAAANASADNSVALGQGSVADRANTVSVGAAGQERQITNVAAGVQGTDAVNVNQLQQSMSGAVGQANSYTDDKIRSARRDSYGGTASALAAAGLPQAVLPGHGMVAIAGGTYGGQSAMAIGVSQLSETGKWVYKVQGTTDSRGQFGASVGAGMHW</sequence>
<keyword evidence="10" id="KW-0998">Cell outer membrane</keyword>
<feature type="domain" description="Trimeric autotransporter adhesin YadA-like head" evidence="13">
    <location>
        <begin position="570"/>
        <end position="590"/>
    </location>
</feature>
<dbReference type="InterPro" id="IPR011049">
    <property type="entry name" value="Serralysin-like_metalloprot_C"/>
</dbReference>
<keyword evidence="7" id="KW-0732">Signal</keyword>
<keyword evidence="6 11" id="KW-0812">Transmembrane</keyword>
<feature type="domain" description="Trimeric autotransporter adhesin YadA-like head" evidence="13">
    <location>
        <begin position="500"/>
        <end position="525"/>
    </location>
</feature>
<feature type="transmembrane region" description="Helical" evidence="11">
    <location>
        <begin position="35"/>
        <end position="56"/>
    </location>
</feature>
<evidence type="ECO:0000256" key="2">
    <source>
        <dbReference type="ARBA" id="ARBA00004442"/>
    </source>
</evidence>
<evidence type="ECO:0000259" key="15">
    <source>
        <dbReference type="Pfam" id="PF13018"/>
    </source>
</evidence>
<evidence type="ECO:0000313" key="16">
    <source>
        <dbReference type="EMBL" id="ANB73270.1"/>
    </source>
</evidence>
<evidence type="ECO:0000256" key="5">
    <source>
        <dbReference type="ARBA" id="ARBA00022452"/>
    </source>
</evidence>
<evidence type="ECO:0000256" key="9">
    <source>
        <dbReference type="ARBA" id="ARBA00023136"/>
    </source>
</evidence>
<feature type="domain" description="Trimeric autotransporter adhesin YadA-like head" evidence="13">
    <location>
        <begin position="338"/>
        <end position="362"/>
    </location>
</feature>
<dbReference type="EMBL" id="CP014578">
    <property type="protein sequence ID" value="ANB73270.1"/>
    <property type="molecule type" value="Genomic_DNA"/>
</dbReference>
<feature type="domain" description="Trimeric autotransporter adhesin YadA-like head" evidence="13">
    <location>
        <begin position="153"/>
        <end position="178"/>
    </location>
</feature>
<feature type="domain" description="Trimeric autotransporter adhesin YadA-like head" evidence="13">
    <location>
        <begin position="422"/>
        <end position="448"/>
    </location>
</feature>
<evidence type="ECO:0000256" key="6">
    <source>
        <dbReference type="ARBA" id="ARBA00022692"/>
    </source>
</evidence>
<comment type="similarity">
    <text evidence="3">Belongs to the autotransporter-2 (AT-2) (TC 1.B.40) family.</text>
</comment>
<dbReference type="InterPro" id="IPR045584">
    <property type="entry name" value="Pilin-like"/>
</dbReference>
<dbReference type="KEGG" id="buz:AYM40_13535"/>
<evidence type="ECO:0000256" key="10">
    <source>
        <dbReference type="ARBA" id="ARBA00023237"/>
    </source>
</evidence>
<feature type="domain" description="Trimeric autotransporter adhesin YadA-like stalk" evidence="14">
    <location>
        <begin position="686"/>
        <end position="716"/>
    </location>
</feature>
<feature type="domain" description="Trimeric autotransporter adhesin YadA-like C-terminal membrane anchor" evidence="12">
    <location>
        <begin position="868"/>
        <end position="928"/>
    </location>
</feature>